<evidence type="ECO:0000313" key="2">
    <source>
        <dbReference type="EMBL" id="EXC19756.1"/>
    </source>
</evidence>
<reference evidence="3" key="1">
    <citation type="submission" date="2013-01" db="EMBL/GenBank/DDBJ databases">
        <title>Draft Genome Sequence of a Mulberry Tree, Morus notabilis C.K. Schneid.</title>
        <authorList>
            <person name="He N."/>
            <person name="Zhao S."/>
        </authorList>
    </citation>
    <scope>NUCLEOTIDE SEQUENCE</scope>
</reference>
<sequence length="66" mass="7110">MASSGGRPLRPTAFIIFLQLVIFLRHFGNGDLERAIESVLFGLTPPSSLEVLPLCLHPEAPSIVPA</sequence>
<organism evidence="2 3">
    <name type="scientific">Morus notabilis</name>
    <dbReference type="NCBI Taxonomy" id="981085"/>
    <lineage>
        <taxon>Eukaryota</taxon>
        <taxon>Viridiplantae</taxon>
        <taxon>Streptophyta</taxon>
        <taxon>Embryophyta</taxon>
        <taxon>Tracheophyta</taxon>
        <taxon>Spermatophyta</taxon>
        <taxon>Magnoliopsida</taxon>
        <taxon>eudicotyledons</taxon>
        <taxon>Gunneridae</taxon>
        <taxon>Pentapetalae</taxon>
        <taxon>rosids</taxon>
        <taxon>fabids</taxon>
        <taxon>Rosales</taxon>
        <taxon>Moraceae</taxon>
        <taxon>Moreae</taxon>
        <taxon>Morus</taxon>
    </lineage>
</organism>
<feature type="chain" id="PRO_5004929027" evidence="1">
    <location>
        <begin position="31"/>
        <end position="66"/>
    </location>
</feature>
<dbReference type="AlphaFoldDB" id="W9SAL5"/>
<name>W9SAL5_9ROSA</name>
<feature type="signal peptide" evidence="1">
    <location>
        <begin position="1"/>
        <end position="30"/>
    </location>
</feature>
<keyword evidence="3" id="KW-1185">Reference proteome</keyword>
<accession>W9SAL5</accession>
<gene>
    <name evidence="2" type="ORF">L484_006331</name>
</gene>
<evidence type="ECO:0000256" key="1">
    <source>
        <dbReference type="SAM" id="SignalP"/>
    </source>
</evidence>
<evidence type="ECO:0000313" key="3">
    <source>
        <dbReference type="Proteomes" id="UP000030645"/>
    </source>
</evidence>
<protein>
    <submittedName>
        <fullName evidence="2">Uncharacterized protein</fullName>
    </submittedName>
</protein>
<dbReference type="EMBL" id="KE345892">
    <property type="protein sequence ID" value="EXC19756.1"/>
    <property type="molecule type" value="Genomic_DNA"/>
</dbReference>
<proteinExistence type="predicted"/>
<keyword evidence="1" id="KW-0732">Signal</keyword>
<dbReference type="Proteomes" id="UP000030645">
    <property type="component" value="Unassembled WGS sequence"/>
</dbReference>